<sequence length="310" mass="33955">MLLNHRELRVFLSITHAGSINAAAEVMGMTQPALSRSLRRLEATLGAALFERHPHGMTLTPFGETLRRHAEMVEFETSRVVEEIRMLNGAASGFVRVGLVPSAVSTLLQPTLAAVNAKAPQIQVQVIEGAGDAMLAAVATGSVDFALIGSITADIAPDVSVTPIGTEEVCVAARPGHPLFRLEAPTLEDLTRYRWVLPEKGNAIWVGFDGLFRRNGLEPPRPVVATNSIHTIKSIVCAEDYLTMMTRVIFAPEEARDLIRPVPLPQAHWHREIVLARRYRPQVMPAEKLFLDELMREARHFGEAAAAMPG</sequence>
<dbReference type="InterPro" id="IPR005119">
    <property type="entry name" value="LysR_subst-bd"/>
</dbReference>
<dbReference type="PANTHER" id="PTHR30419:SF8">
    <property type="entry name" value="NITROGEN ASSIMILATION TRANSCRIPTIONAL ACTIVATOR-RELATED"/>
    <property type="match status" value="1"/>
</dbReference>
<evidence type="ECO:0000259" key="5">
    <source>
        <dbReference type="PROSITE" id="PS50931"/>
    </source>
</evidence>
<dbReference type="Pfam" id="PF03466">
    <property type="entry name" value="LysR_substrate"/>
    <property type="match status" value="1"/>
</dbReference>
<keyword evidence="4" id="KW-0804">Transcription</keyword>
<name>A0A1X6ZWR2_9RHOB</name>
<dbReference type="InterPro" id="IPR000847">
    <property type="entry name" value="LysR_HTH_N"/>
</dbReference>
<gene>
    <name evidence="6" type="primary">gbpR</name>
    <name evidence="6" type="ORF">ROJ8625_03230</name>
</gene>
<dbReference type="RefSeq" id="WP_085792919.1">
    <property type="nucleotide sequence ID" value="NZ_FWFK01000006.1"/>
</dbReference>
<evidence type="ECO:0000256" key="4">
    <source>
        <dbReference type="ARBA" id="ARBA00023163"/>
    </source>
</evidence>
<keyword evidence="3" id="KW-0238">DNA-binding</keyword>
<dbReference type="InterPro" id="IPR036388">
    <property type="entry name" value="WH-like_DNA-bd_sf"/>
</dbReference>
<comment type="similarity">
    <text evidence="1">Belongs to the LysR transcriptional regulatory family.</text>
</comment>
<dbReference type="EMBL" id="FWFK01000006">
    <property type="protein sequence ID" value="SLN63854.1"/>
    <property type="molecule type" value="Genomic_DNA"/>
</dbReference>
<dbReference type="Pfam" id="PF00126">
    <property type="entry name" value="HTH_1"/>
    <property type="match status" value="1"/>
</dbReference>
<dbReference type="SUPFAM" id="SSF53850">
    <property type="entry name" value="Periplasmic binding protein-like II"/>
    <property type="match status" value="1"/>
</dbReference>
<dbReference type="PROSITE" id="PS50931">
    <property type="entry name" value="HTH_LYSR"/>
    <property type="match status" value="1"/>
</dbReference>
<keyword evidence="7" id="KW-1185">Reference proteome</keyword>
<dbReference type="GO" id="GO:0003700">
    <property type="term" value="F:DNA-binding transcription factor activity"/>
    <property type="evidence" value="ECO:0007669"/>
    <property type="project" value="InterPro"/>
</dbReference>
<dbReference type="GO" id="GO:0005829">
    <property type="term" value="C:cytosol"/>
    <property type="evidence" value="ECO:0007669"/>
    <property type="project" value="TreeGrafter"/>
</dbReference>
<dbReference type="Proteomes" id="UP000193570">
    <property type="component" value="Unassembled WGS sequence"/>
</dbReference>
<dbReference type="OrthoDB" id="5297263at2"/>
<organism evidence="6 7">
    <name type="scientific">Roseivivax jejudonensis</name>
    <dbReference type="NCBI Taxonomy" id="1529041"/>
    <lineage>
        <taxon>Bacteria</taxon>
        <taxon>Pseudomonadati</taxon>
        <taxon>Pseudomonadota</taxon>
        <taxon>Alphaproteobacteria</taxon>
        <taxon>Rhodobacterales</taxon>
        <taxon>Roseobacteraceae</taxon>
        <taxon>Roseivivax</taxon>
    </lineage>
</organism>
<evidence type="ECO:0000256" key="3">
    <source>
        <dbReference type="ARBA" id="ARBA00023125"/>
    </source>
</evidence>
<dbReference type="PANTHER" id="PTHR30419">
    <property type="entry name" value="HTH-TYPE TRANSCRIPTIONAL REGULATOR YBHD"/>
    <property type="match status" value="1"/>
</dbReference>
<dbReference type="SUPFAM" id="SSF46785">
    <property type="entry name" value="Winged helix' DNA-binding domain"/>
    <property type="match status" value="1"/>
</dbReference>
<evidence type="ECO:0000256" key="1">
    <source>
        <dbReference type="ARBA" id="ARBA00009437"/>
    </source>
</evidence>
<feature type="domain" description="HTH lysR-type" evidence="5">
    <location>
        <begin position="1"/>
        <end position="60"/>
    </location>
</feature>
<dbReference type="Gene3D" id="1.10.10.10">
    <property type="entry name" value="Winged helix-like DNA-binding domain superfamily/Winged helix DNA-binding domain"/>
    <property type="match status" value="1"/>
</dbReference>
<dbReference type="AlphaFoldDB" id="A0A1X6ZWR2"/>
<evidence type="ECO:0000313" key="6">
    <source>
        <dbReference type="EMBL" id="SLN63854.1"/>
    </source>
</evidence>
<dbReference type="InterPro" id="IPR050950">
    <property type="entry name" value="HTH-type_LysR_regulators"/>
</dbReference>
<dbReference type="PRINTS" id="PR00039">
    <property type="entry name" value="HTHLYSR"/>
</dbReference>
<dbReference type="InterPro" id="IPR036390">
    <property type="entry name" value="WH_DNA-bd_sf"/>
</dbReference>
<dbReference type="Gene3D" id="3.40.190.290">
    <property type="match status" value="1"/>
</dbReference>
<evidence type="ECO:0000313" key="7">
    <source>
        <dbReference type="Proteomes" id="UP000193570"/>
    </source>
</evidence>
<dbReference type="GO" id="GO:0003677">
    <property type="term" value="F:DNA binding"/>
    <property type="evidence" value="ECO:0007669"/>
    <property type="project" value="UniProtKB-KW"/>
</dbReference>
<proteinExistence type="inferred from homology"/>
<accession>A0A1X6ZWR2</accession>
<reference evidence="6 7" key="1">
    <citation type="submission" date="2017-03" db="EMBL/GenBank/DDBJ databases">
        <authorList>
            <person name="Afonso C.L."/>
            <person name="Miller P.J."/>
            <person name="Scott M.A."/>
            <person name="Spackman E."/>
            <person name="Goraichik I."/>
            <person name="Dimitrov K.M."/>
            <person name="Suarez D.L."/>
            <person name="Swayne D.E."/>
        </authorList>
    </citation>
    <scope>NUCLEOTIDE SEQUENCE [LARGE SCALE GENOMIC DNA]</scope>
    <source>
        <strain evidence="6 7">CECT 8625</strain>
    </source>
</reference>
<keyword evidence="2" id="KW-0805">Transcription regulation</keyword>
<evidence type="ECO:0000256" key="2">
    <source>
        <dbReference type="ARBA" id="ARBA00023015"/>
    </source>
</evidence>
<protein>
    <submittedName>
        <fullName evidence="6">HTH-type transcriptional regulator GbpR</fullName>
    </submittedName>
</protein>